<sequence>MESPPKITENSDIKAIESVFNQSVKELESCMVMREAIRLQHSGRKPAQIATELSVPQTLLNTLALPILGKPL</sequence>
<proteinExistence type="predicted"/>
<reference evidence="1 2" key="1">
    <citation type="submission" date="2020-09" db="EMBL/GenBank/DDBJ databases">
        <title>Complete, closed and curated genome sequences of Photobacterium damselae subsp. piscicida isolates from Australia indicate localised evolution and additional plasmid-borne pathogenicity mechanisms.</title>
        <authorList>
            <person name="Baseggio L."/>
            <person name="Silayeva O."/>
            <person name="Buller N."/>
            <person name="Landos M."/>
            <person name="Engelstaedter J."/>
            <person name="Barnes A.C."/>
        </authorList>
    </citation>
    <scope>NUCLEOTIDE SEQUENCE [LARGE SCALE GENOMIC DNA]</scope>
    <source>
        <strain evidence="1 2">AS-16-0540-1</strain>
    </source>
</reference>
<gene>
    <name evidence="1" type="ORF">IC627_21705</name>
</gene>
<dbReference type="AlphaFoldDB" id="A0A7L8A938"/>
<dbReference type="Proteomes" id="UP000516656">
    <property type="component" value="Chromosome 2"/>
</dbReference>
<accession>A0A7L8A938</accession>
<dbReference type="EMBL" id="CP061855">
    <property type="protein sequence ID" value="QOD58349.1"/>
    <property type="molecule type" value="Genomic_DNA"/>
</dbReference>
<name>A0A7L8A938_PHODP</name>
<organism evidence="1 2">
    <name type="scientific">Photobacterium damsela subsp. piscicida</name>
    <name type="common">Pasteurella piscicida</name>
    <dbReference type="NCBI Taxonomy" id="38294"/>
    <lineage>
        <taxon>Bacteria</taxon>
        <taxon>Pseudomonadati</taxon>
        <taxon>Pseudomonadota</taxon>
        <taxon>Gammaproteobacteria</taxon>
        <taxon>Vibrionales</taxon>
        <taxon>Vibrionaceae</taxon>
        <taxon>Photobacterium</taxon>
    </lineage>
</organism>
<evidence type="ECO:0000313" key="1">
    <source>
        <dbReference type="EMBL" id="QOD58349.1"/>
    </source>
</evidence>
<dbReference type="RefSeq" id="WP_086958803.1">
    <property type="nucleotide sequence ID" value="NZ_AP018046.1"/>
</dbReference>
<evidence type="ECO:0000313" key="2">
    <source>
        <dbReference type="Proteomes" id="UP000516656"/>
    </source>
</evidence>
<protein>
    <submittedName>
        <fullName evidence="1">Uncharacterized protein</fullName>
    </submittedName>
</protein>